<dbReference type="EMBL" id="JAAKFY010000010">
    <property type="protein sequence ID" value="KAF3851637.1"/>
    <property type="molecule type" value="Genomic_DNA"/>
</dbReference>
<name>A0A7J5YT84_DISMA</name>
<comment type="caution">
    <text evidence="2">The sequence shown here is derived from an EMBL/GenBank/DDBJ whole genome shotgun (WGS) entry which is preliminary data.</text>
</comment>
<protein>
    <submittedName>
        <fullName evidence="2">Uncharacterized protein</fullName>
    </submittedName>
</protein>
<feature type="compositionally biased region" description="Polar residues" evidence="1">
    <location>
        <begin position="113"/>
        <end position="127"/>
    </location>
</feature>
<feature type="region of interest" description="Disordered" evidence="1">
    <location>
        <begin position="277"/>
        <end position="299"/>
    </location>
</feature>
<evidence type="ECO:0000313" key="3">
    <source>
        <dbReference type="Proteomes" id="UP000518266"/>
    </source>
</evidence>
<accession>A0A7J5YT84</accession>
<evidence type="ECO:0000313" key="2">
    <source>
        <dbReference type="EMBL" id="KAF3851637.1"/>
    </source>
</evidence>
<keyword evidence="3" id="KW-1185">Reference proteome</keyword>
<organism evidence="2 3">
    <name type="scientific">Dissostichus mawsoni</name>
    <name type="common">Antarctic cod</name>
    <dbReference type="NCBI Taxonomy" id="36200"/>
    <lineage>
        <taxon>Eukaryota</taxon>
        <taxon>Metazoa</taxon>
        <taxon>Chordata</taxon>
        <taxon>Craniata</taxon>
        <taxon>Vertebrata</taxon>
        <taxon>Euteleostomi</taxon>
        <taxon>Actinopterygii</taxon>
        <taxon>Neopterygii</taxon>
        <taxon>Teleostei</taxon>
        <taxon>Neoteleostei</taxon>
        <taxon>Acanthomorphata</taxon>
        <taxon>Eupercaria</taxon>
        <taxon>Perciformes</taxon>
        <taxon>Notothenioidei</taxon>
        <taxon>Nototheniidae</taxon>
        <taxon>Dissostichus</taxon>
    </lineage>
</organism>
<dbReference type="AlphaFoldDB" id="A0A7J5YT84"/>
<reference evidence="2 3" key="1">
    <citation type="submission" date="2020-03" db="EMBL/GenBank/DDBJ databases">
        <title>Dissostichus mawsoni Genome sequencing and assembly.</title>
        <authorList>
            <person name="Park H."/>
        </authorList>
    </citation>
    <scope>NUCLEOTIDE SEQUENCE [LARGE SCALE GENOMIC DNA]</scope>
    <source>
        <strain evidence="2">DM0001</strain>
        <tissue evidence="2">Muscle</tissue>
    </source>
</reference>
<dbReference type="Proteomes" id="UP000518266">
    <property type="component" value="Unassembled WGS sequence"/>
</dbReference>
<proteinExistence type="predicted"/>
<sequence length="299" mass="31545">MITESGQGSGGVPLQGLLSTQGHMEVRGSVGGSVHPSMAVKHSVVGTLLSVLDTEHSLGEVLLLIQTVWQQTSRQSKIHTAPGRASSLRPSSRLSPCSSPRDAVRLRGLTGSAPPSSRAAGNSSTNLPRKHLAASSIPLTAASSEGGQGSQTLHKVCSQGRHFVFRFFRIATASPATSPSSSSRTPTAIPHGGMFELHQILEDRITEHTATVLGLPGRKWRASLVEVDCDQRGVAGLAALLSNLLFILTCTLCACSKKCTTTLHVLQAILHFGPEVGSSTKTPPSHSTHCPMPKEFREC</sequence>
<feature type="compositionally biased region" description="Low complexity" evidence="1">
    <location>
        <begin position="278"/>
        <end position="289"/>
    </location>
</feature>
<evidence type="ECO:0000256" key="1">
    <source>
        <dbReference type="SAM" id="MobiDB-lite"/>
    </source>
</evidence>
<feature type="compositionally biased region" description="Low complexity" evidence="1">
    <location>
        <begin position="86"/>
        <end position="101"/>
    </location>
</feature>
<feature type="region of interest" description="Disordered" evidence="1">
    <location>
        <begin position="74"/>
        <end position="128"/>
    </location>
</feature>
<gene>
    <name evidence="2" type="ORF">F7725_013409</name>
</gene>